<reference evidence="1 2" key="1">
    <citation type="submission" date="2018-07" db="EMBL/GenBank/DDBJ databases">
        <title>Motiliproteus coralliicola sp. nov., a bacterium isolated from Coral.</title>
        <authorList>
            <person name="Wang G."/>
        </authorList>
    </citation>
    <scope>NUCLEOTIDE SEQUENCE [LARGE SCALE GENOMIC DNA]</scope>
    <source>
        <strain evidence="1 2">C34</strain>
    </source>
</reference>
<organism evidence="1 2">
    <name type="scientific">Motiliproteus coralliicola</name>
    <dbReference type="NCBI Taxonomy" id="2283196"/>
    <lineage>
        <taxon>Bacteria</taxon>
        <taxon>Pseudomonadati</taxon>
        <taxon>Pseudomonadota</taxon>
        <taxon>Gammaproteobacteria</taxon>
        <taxon>Oceanospirillales</taxon>
        <taxon>Oceanospirillaceae</taxon>
        <taxon>Motiliproteus</taxon>
    </lineage>
</organism>
<comment type="caution">
    <text evidence="1">The sequence shown here is derived from an EMBL/GenBank/DDBJ whole genome shotgun (WGS) entry which is preliminary data.</text>
</comment>
<protein>
    <submittedName>
        <fullName evidence="1">Uncharacterized protein</fullName>
    </submittedName>
</protein>
<dbReference type="EMBL" id="QQOH01000006">
    <property type="protein sequence ID" value="RDE18162.1"/>
    <property type="molecule type" value="Genomic_DNA"/>
</dbReference>
<evidence type="ECO:0000313" key="1">
    <source>
        <dbReference type="EMBL" id="RDE18162.1"/>
    </source>
</evidence>
<sequence>MRWLFLILLLVNGVLYGWFYQEQERRRLLADRAEQALRGIPELDLLSEVPSTVLRHRDGAEQATKGKQSAGGIKMPAEKSSRYCYRFGPFERSDGIALSTANNAPGRLELEPITGTNRQQRYRVIVMAPTDLQQRQQLVDAMLVVGLDARWVEDEQQKLLVGSYREALPAEALSKALVEQGYDAEVEFGLQQAEQFFLILQSDDDNLISSNWVQMLVKKHPKIKSEKKLCLGVATPQARE</sequence>
<dbReference type="RefSeq" id="WP_114697284.1">
    <property type="nucleotide sequence ID" value="NZ_QQOH01000006.1"/>
</dbReference>
<evidence type="ECO:0000313" key="2">
    <source>
        <dbReference type="Proteomes" id="UP000253769"/>
    </source>
</evidence>
<gene>
    <name evidence="1" type="ORF">DV711_18880</name>
</gene>
<accession>A0A369W8C0</accession>
<proteinExistence type="predicted"/>
<dbReference type="OrthoDB" id="6120292at2"/>
<dbReference type="Proteomes" id="UP000253769">
    <property type="component" value="Unassembled WGS sequence"/>
</dbReference>
<name>A0A369W8C0_9GAMM</name>
<keyword evidence="2" id="KW-1185">Reference proteome</keyword>
<dbReference type="AlphaFoldDB" id="A0A369W8C0"/>